<dbReference type="EMBL" id="VSWD01000007">
    <property type="protein sequence ID" value="KAK3097865.1"/>
    <property type="molecule type" value="Genomic_DNA"/>
</dbReference>
<organism evidence="2 3">
    <name type="scientific">Pinctada imbricata</name>
    <name type="common">Atlantic pearl-oyster</name>
    <name type="synonym">Pinctada martensii</name>
    <dbReference type="NCBI Taxonomy" id="66713"/>
    <lineage>
        <taxon>Eukaryota</taxon>
        <taxon>Metazoa</taxon>
        <taxon>Spiralia</taxon>
        <taxon>Lophotrochozoa</taxon>
        <taxon>Mollusca</taxon>
        <taxon>Bivalvia</taxon>
        <taxon>Autobranchia</taxon>
        <taxon>Pteriomorphia</taxon>
        <taxon>Pterioida</taxon>
        <taxon>Pterioidea</taxon>
        <taxon>Pteriidae</taxon>
        <taxon>Pinctada</taxon>
    </lineage>
</organism>
<evidence type="ECO:0000313" key="2">
    <source>
        <dbReference type="EMBL" id="KAK3097865.1"/>
    </source>
</evidence>
<feature type="region of interest" description="Disordered" evidence="1">
    <location>
        <begin position="29"/>
        <end position="69"/>
    </location>
</feature>
<protein>
    <submittedName>
        <fullName evidence="2">Uncharacterized protein</fullName>
    </submittedName>
</protein>
<sequence>MLRRRHNNVVVEESSLVEPMTRFDENIRQASAPKTPPMTKAKTRIGPGSPESFTRLPIWTTPDGRTENQTDHLTIGRKLRRSLCGVRVKRRADAAFDHHLVVAVIKTKLKACNDHVEKSSYKYNVHSLKERKEAD</sequence>
<evidence type="ECO:0000313" key="3">
    <source>
        <dbReference type="Proteomes" id="UP001186944"/>
    </source>
</evidence>
<dbReference type="Proteomes" id="UP001186944">
    <property type="component" value="Unassembled WGS sequence"/>
</dbReference>
<gene>
    <name evidence="2" type="ORF">FSP39_013996</name>
</gene>
<keyword evidence="3" id="KW-1185">Reference proteome</keyword>
<accession>A0AA88Y3Q9</accession>
<reference evidence="2" key="1">
    <citation type="submission" date="2019-08" db="EMBL/GenBank/DDBJ databases">
        <title>The improved chromosome-level genome for the pearl oyster Pinctada fucata martensii using PacBio sequencing and Hi-C.</title>
        <authorList>
            <person name="Zheng Z."/>
        </authorList>
    </citation>
    <scope>NUCLEOTIDE SEQUENCE</scope>
    <source>
        <strain evidence="2">ZZ-2019</strain>
        <tissue evidence="2">Adductor muscle</tissue>
    </source>
</reference>
<proteinExistence type="predicted"/>
<dbReference type="AlphaFoldDB" id="A0AA88Y3Q9"/>
<name>A0AA88Y3Q9_PINIB</name>
<evidence type="ECO:0000256" key="1">
    <source>
        <dbReference type="SAM" id="MobiDB-lite"/>
    </source>
</evidence>
<comment type="caution">
    <text evidence="2">The sequence shown here is derived from an EMBL/GenBank/DDBJ whole genome shotgun (WGS) entry which is preliminary data.</text>
</comment>